<keyword evidence="6" id="KW-1185">Reference proteome</keyword>
<dbReference type="CDD" id="cd06327">
    <property type="entry name" value="PBP1_SBP-like"/>
    <property type="match status" value="1"/>
</dbReference>
<dbReference type="InterPro" id="IPR028081">
    <property type="entry name" value="Leu-bd"/>
</dbReference>
<gene>
    <name evidence="5" type="ORF">GCM10010964_19760</name>
</gene>
<protein>
    <submittedName>
        <fullName evidence="5">ABC transporter permease</fullName>
    </submittedName>
</protein>
<feature type="domain" description="Leucine-binding protein" evidence="4">
    <location>
        <begin position="37"/>
        <end position="379"/>
    </location>
</feature>
<name>A0A8J2ZAQ4_9PROT</name>
<dbReference type="Gene3D" id="3.40.50.2300">
    <property type="match status" value="2"/>
</dbReference>
<dbReference type="GO" id="GO:0006865">
    <property type="term" value="P:amino acid transport"/>
    <property type="evidence" value="ECO:0007669"/>
    <property type="project" value="UniProtKB-KW"/>
</dbReference>
<comment type="caution">
    <text evidence="5">The sequence shown here is derived from an EMBL/GenBank/DDBJ whole genome shotgun (WGS) entry which is preliminary data.</text>
</comment>
<dbReference type="InterPro" id="IPR051010">
    <property type="entry name" value="BCAA_transport"/>
</dbReference>
<accession>A0A8J2ZAQ4</accession>
<dbReference type="PANTHER" id="PTHR30483">
    <property type="entry name" value="LEUCINE-SPECIFIC-BINDING PROTEIN"/>
    <property type="match status" value="1"/>
</dbReference>
<dbReference type="SUPFAM" id="SSF53822">
    <property type="entry name" value="Periplasmic binding protein-like I"/>
    <property type="match status" value="1"/>
</dbReference>
<keyword evidence="3" id="KW-0813">Transport</keyword>
<evidence type="ECO:0000256" key="3">
    <source>
        <dbReference type="ARBA" id="ARBA00022970"/>
    </source>
</evidence>
<comment type="similarity">
    <text evidence="1">Belongs to the leucine-binding protein family.</text>
</comment>
<keyword evidence="2" id="KW-0732">Signal</keyword>
<evidence type="ECO:0000256" key="1">
    <source>
        <dbReference type="ARBA" id="ARBA00010062"/>
    </source>
</evidence>
<evidence type="ECO:0000256" key="2">
    <source>
        <dbReference type="ARBA" id="ARBA00022729"/>
    </source>
</evidence>
<evidence type="ECO:0000313" key="5">
    <source>
        <dbReference type="EMBL" id="GGG31874.1"/>
    </source>
</evidence>
<dbReference type="EMBL" id="BMKS01000005">
    <property type="protein sequence ID" value="GGG31874.1"/>
    <property type="molecule type" value="Genomic_DNA"/>
</dbReference>
<proteinExistence type="inferred from homology"/>
<dbReference type="Pfam" id="PF13458">
    <property type="entry name" value="Peripla_BP_6"/>
    <property type="match status" value="1"/>
</dbReference>
<dbReference type="InterPro" id="IPR028082">
    <property type="entry name" value="Peripla_BP_I"/>
</dbReference>
<evidence type="ECO:0000259" key="4">
    <source>
        <dbReference type="Pfam" id="PF13458"/>
    </source>
</evidence>
<dbReference type="PANTHER" id="PTHR30483:SF6">
    <property type="entry name" value="PERIPLASMIC BINDING PROTEIN OF ABC TRANSPORTER FOR NATURAL AMINO ACIDS"/>
    <property type="match status" value="1"/>
</dbReference>
<sequence length="416" mass="44602">MTATARGITRRAALAAAALPLAGALPARRARGQSPAIRIGVLTDLSGPYSDNTGEGSAVAARLAIEDFMRERTGIRAEVLVTDFQNRPEVGLNAARTWYDREGVDMILDVPNSAIAFAVAALSKEKNKVAIFTGAASSDLTGRACGPNHLHWVYDTWSQSHATATALVAEGGDTWYFITADYAFGHALERDTANFVRAGGGRVLGAARHPFPGTTDFSSFLVQARASGAKVLGLANGGVDTANCVKQAAEFGLVRGGMRIAAPLILLPEIHSLGLNTAQGLVASDTFYWDQDEGSRAFARRFQPLYRGIMPTHIHAGGYSATLHYLRAVASMGVAEAKADGAAVIRRMKEMPTDDPLFGRGVVRPDGRKIHPAYLYQVKAPSESRGPWDYYRRLRTIPAEQAFRPMAEGGCPMVQT</sequence>
<dbReference type="Proteomes" id="UP000597507">
    <property type="component" value="Unassembled WGS sequence"/>
</dbReference>
<reference evidence="5 6" key="1">
    <citation type="journal article" date="2014" name="Int. J. Syst. Evol. Microbiol.">
        <title>Complete genome sequence of Corynebacterium casei LMG S-19264T (=DSM 44701T), isolated from a smear-ripened cheese.</title>
        <authorList>
            <consortium name="US DOE Joint Genome Institute (JGI-PGF)"/>
            <person name="Walter F."/>
            <person name="Albersmeier A."/>
            <person name="Kalinowski J."/>
            <person name="Ruckert C."/>
        </authorList>
    </citation>
    <scope>NUCLEOTIDE SEQUENCE [LARGE SCALE GENOMIC DNA]</scope>
    <source>
        <strain evidence="5 6">CGMCC 1.16330</strain>
    </source>
</reference>
<dbReference type="RefSeq" id="WP_188899867.1">
    <property type="nucleotide sequence ID" value="NZ_BMKS01000005.1"/>
</dbReference>
<evidence type="ECO:0000313" key="6">
    <source>
        <dbReference type="Proteomes" id="UP000597507"/>
    </source>
</evidence>
<keyword evidence="3" id="KW-0029">Amino-acid transport</keyword>
<dbReference type="AlphaFoldDB" id="A0A8J2ZAQ4"/>
<organism evidence="5 6">
    <name type="scientific">Caldovatus sediminis</name>
    <dbReference type="NCBI Taxonomy" id="2041189"/>
    <lineage>
        <taxon>Bacteria</taxon>
        <taxon>Pseudomonadati</taxon>
        <taxon>Pseudomonadota</taxon>
        <taxon>Alphaproteobacteria</taxon>
        <taxon>Acetobacterales</taxon>
        <taxon>Roseomonadaceae</taxon>
        <taxon>Caldovatus</taxon>
    </lineage>
</organism>